<keyword evidence="2" id="KW-0472">Membrane</keyword>
<dbReference type="OrthoDB" id="6157510at2759"/>
<name>A0A6P4YKY1_BRABE</name>
<organism evidence="3 4">
    <name type="scientific">Branchiostoma belcheri</name>
    <name type="common">Amphioxus</name>
    <dbReference type="NCBI Taxonomy" id="7741"/>
    <lineage>
        <taxon>Eukaryota</taxon>
        <taxon>Metazoa</taxon>
        <taxon>Chordata</taxon>
        <taxon>Cephalochordata</taxon>
        <taxon>Leptocardii</taxon>
        <taxon>Amphioxiformes</taxon>
        <taxon>Branchiostomatidae</taxon>
        <taxon>Branchiostoma</taxon>
    </lineage>
</organism>
<evidence type="ECO:0000256" key="2">
    <source>
        <dbReference type="SAM" id="Phobius"/>
    </source>
</evidence>
<feature type="transmembrane region" description="Helical" evidence="2">
    <location>
        <begin position="189"/>
        <end position="219"/>
    </location>
</feature>
<dbReference type="PANTHER" id="PTHR33444">
    <property type="entry name" value="SI:DKEY-19B23.12-RELATED"/>
    <property type="match status" value="1"/>
</dbReference>
<evidence type="ECO:0000313" key="3">
    <source>
        <dbReference type="Proteomes" id="UP000515135"/>
    </source>
</evidence>
<protein>
    <submittedName>
        <fullName evidence="4">Uncharacterized protein LOC109470554</fullName>
    </submittedName>
</protein>
<proteinExistence type="predicted"/>
<evidence type="ECO:0000313" key="4">
    <source>
        <dbReference type="RefSeq" id="XP_019625078.1"/>
    </source>
</evidence>
<gene>
    <name evidence="4" type="primary">LOC109470554</name>
</gene>
<dbReference type="Proteomes" id="UP000515135">
    <property type="component" value="Unplaced"/>
</dbReference>
<sequence length="239" mass="26683">MRQGDSRRNLTSSEATSPFDDAVSDVSDRSTGSSVLMRMRDAYGMSRGPLDYYDKVCEVFVTTAIATVLLFVTLALPTAMFLIGIQNLHSCPIEPKIPVYLAVGGAFGMLKTLMMLWQSYEARKNESDDYVGMNDSFASRESNAGVRCFDAFVGLFLFVWFLLGNYWVFKVYMPPFERPRLTPSQYCSPTVYLLAFGAICVGYSLMALIGLLLLCIVLLSRGVEEEEEDNPDDIRTLSP</sequence>
<keyword evidence="2" id="KW-0812">Transmembrane</keyword>
<feature type="transmembrane region" description="Helical" evidence="2">
    <location>
        <begin position="149"/>
        <end position="169"/>
    </location>
</feature>
<feature type="region of interest" description="Disordered" evidence="1">
    <location>
        <begin position="1"/>
        <end position="28"/>
    </location>
</feature>
<feature type="transmembrane region" description="Helical" evidence="2">
    <location>
        <begin position="59"/>
        <end position="85"/>
    </location>
</feature>
<dbReference type="AlphaFoldDB" id="A0A6P4YKY1"/>
<dbReference type="InterPro" id="IPR040350">
    <property type="entry name" value="TMEM272"/>
</dbReference>
<dbReference type="RefSeq" id="XP_019625078.1">
    <property type="nucleotide sequence ID" value="XM_019769519.1"/>
</dbReference>
<dbReference type="GeneID" id="109470554"/>
<feature type="transmembrane region" description="Helical" evidence="2">
    <location>
        <begin position="97"/>
        <end position="117"/>
    </location>
</feature>
<dbReference type="PANTHER" id="PTHR33444:SF7">
    <property type="entry name" value="TRANSMEMBRANE PROTEIN 272"/>
    <property type="match status" value="1"/>
</dbReference>
<evidence type="ECO:0000256" key="1">
    <source>
        <dbReference type="SAM" id="MobiDB-lite"/>
    </source>
</evidence>
<accession>A0A6P4YKY1</accession>
<keyword evidence="3" id="KW-1185">Reference proteome</keyword>
<reference evidence="4" key="1">
    <citation type="submission" date="2025-08" db="UniProtKB">
        <authorList>
            <consortium name="RefSeq"/>
        </authorList>
    </citation>
    <scope>IDENTIFICATION</scope>
    <source>
        <tissue evidence="4">Gonad</tissue>
    </source>
</reference>
<dbReference type="KEGG" id="bbel:109470554"/>
<keyword evidence="2" id="KW-1133">Transmembrane helix</keyword>